<sequence length="276" mass="30981">MSFNFCERCISGSVLPGQPKGELRGDAYFAAGPAELSERNKSKAIVLLTDIFGLPLKNCKIIADQLAEKAGCDVWVPDQFAGYPPFTTAELEDKFPQRPGEKMPWTTRLQVLFITITKLYQFFRVRPSVVDPRVKAFVEKIKAEYHYTKLGAVGYCFGGSATIRLSAEPNNVFDSAIIAHPGGIFNIENIKAIKVPSLWLCAEEDSTFPPDMKNEAEAVFAARKGKPDFVEYEFKQYMGTIHGFAIRPNLAFPDVREAFEKAFEAKVEWFKKTLDL</sequence>
<feature type="domain" description="Dienelactone hydrolase" evidence="1">
    <location>
        <begin position="38"/>
        <end position="273"/>
    </location>
</feature>
<dbReference type="InterPro" id="IPR002925">
    <property type="entry name" value="Dienelactn_hydro"/>
</dbReference>
<dbReference type="InterPro" id="IPR029058">
    <property type="entry name" value="AB_hydrolase_fold"/>
</dbReference>
<dbReference type="Pfam" id="PF01738">
    <property type="entry name" value="DLH"/>
    <property type="match status" value="1"/>
</dbReference>
<proteinExistence type="predicted"/>
<dbReference type="InParanoid" id="A0A286UIV5"/>
<dbReference type="AlphaFoldDB" id="A0A286UIV5"/>
<dbReference type="Proteomes" id="UP000217199">
    <property type="component" value="Unassembled WGS sequence"/>
</dbReference>
<dbReference type="EMBL" id="NBII01000004">
    <property type="protein sequence ID" value="PAV19546.1"/>
    <property type="molecule type" value="Genomic_DNA"/>
</dbReference>
<keyword evidence="2" id="KW-0378">Hydrolase</keyword>
<evidence type="ECO:0000259" key="1">
    <source>
        <dbReference type="Pfam" id="PF01738"/>
    </source>
</evidence>
<dbReference type="STRING" id="2282107.A0A286UIV5"/>
<dbReference type="OrthoDB" id="10019231at2759"/>
<organism evidence="2 3">
    <name type="scientific">Pyrrhoderma noxium</name>
    <dbReference type="NCBI Taxonomy" id="2282107"/>
    <lineage>
        <taxon>Eukaryota</taxon>
        <taxon>Fungi</taxon>
        <taxon>Dikarya</taxon>
        <taxon>Basidiomycota</taxon>
        <taxon>Agaricomycotina</taxon>
        <taxon>Agaricomycetes</taxon>
        <taxon>Hymenochaetales</taxon>
        <taxon>Hymenochaetaceae</taxon>
        <taxon>Pyrrhoderma</taxon>
    </lineage>
</organism>
<dbReference type="Gene3D" id="3.40.50.1820">
    <property type="entry name" value="alpha/beta hydrolase"/>
    <property type="match status" value="1"/>
</dbReference>
<dbReference type="SUPFAM" id="SSF53474">
    <property type="entry name" value="alpha/beta-Hydrolases"/>
    <property type="match status" value="1"/>
</dbReference>
<evidence type="ECO:0000313" key="3">
    <source>
        <dbReference type="Proteomes" id="UP000217199"/>
    </source>
</evidence>
<accession>A0A286UIV5</accession>
<name>A0A286UIV5_9AGAM</name>
<dbReference type="PANTHER" id="PTHR17630">
    <property type="entry name" value="DIENELACTONE HYDROLASE"/>
    <property type="match status" value="1"/>
</dbReference>
<dbReference type="GO" id="GO:0016787">
    <property type="term" value="F:hydrolase activity"/>
    <property type="evidence" value="ECO:0007669"/>
    <property type="project" value="UniProtKB-KW"/>
</dbReference>
<dbReference type="PANTHER" id="PTHR17630:SF44">
    <property type="entry name" value="PROTEIN AIM2"/>
    <property type="match status" value="1"/>
</dbReference>
<gene>
    <name evidence="2" type="ORF">PNOK_0448000</name>
</gene>
<evidence type="ECO:0000313" key="2">
    <source>
        <dbReference type="EMBL" id="PAV19546.1"/>
    </source>
</evidence>
<comment type="caution">
    <text evidence="2">The sequence shown here is derived from an EMBL/GenBank/DDBJ whole genome shotgun (WGS) entry which is preliminary data.</text>
</comment>
<reference evidence="2 3" key="1">
    <citation type="journal article" date="2017" name="Mol. Ecol.">
        <title>Comparative and population genomic landscape of Phellinus noxius: A hypervariable fungus causing root rot in trees.</title>
        <authorList>
            <person name="Chung C.L."/>
            <person name="Lee T.J."/>
            <person name="Akiba M."/>
            <person name="Lee H.H."/>
            <person name="Kuo T.H."/>
            <person name="Liu D."/>
            <person name="Ke H.M."/>
            <person name="Yokoi T."/>
            <person name="Roa M.B."/>
            <person name="Lu M.J."/>
            <person name="Chang Y.Y."/>
            <person name="Ann P.J."/>
            <person name="Tsai J.N."/>
            <person name="Chen C.Y."/>
            <person name="Tzean S.S."/>
            <person name="Ota Y."/>
            <person name="Hattori T."/>
            <person name="Sahashi N."/>
            <person name="Liou R.F."/>
            <person name="Kikuchi T."/>
            <person name="Tsai I.J."/>
        </authorList>
    </citation>
    <scope>NUCLEOTIDE SEQUENCE [LARGE SCALE GENOMIC DNA]</scope>
    <source>
        <strain evidence="2 3">FFPRI411160</strain>
    </source>
</reference>
<keyword evidence="3" id="KW-1185">Reference proteome</keyword>
<protein>
    <submittedName>
        <fullName evidence="2">Dienelactone hydrolase endo-1,3,1,4-beta-D-glucanase</fullName>
    </submittedName>
</protein>